<dbReference type="Gene3D" id="1.10.340.70">
    <property type="match status" value="1"/>
</dbReference>
<name>A0AAU9VB47_EUPED</name>
<dbReference type="PANTHER" id="PTHR47331">
    <property type="entry name" value="PHD-TYPE DOMAIN-CONTAINING PROTEIN"/>
    <property type="match status" value="1"/>
</dbReference>
<reference evidence="2" key="1">
    <citation type="submission" date="2022-03" db="EMBL/GenBank/DDBJ databases">
        <authorList>
            <person name="Tunstrom K."/>
        </authorList>
    </citation>
    <scope>NUCLEOTIDE SEQUENCE</scope>
</reference>
<dbReference type="InterPro" id="IPR041588">
    <property type="entry name" value="Integrase_H2C2"/>
</dbReference>
<gene>
    <name evidence="2" type="ORF">EEDITHA_LOCUS23113</name>
</gene>
<sequence length="330" mass="37879">MAKIKKCLVYNKINVYGWVDSMVVLGWLNGPVDRWKPFVANRVKQVIQSMPADYWRYVASKENPADCASRGLTASQLREHTLWWQGPTWLPTYVPEKEDKQNYSTNEDTKSNKQVNVVLSGSEIIKQVVERQNSLTKAVRVLAWILRFTTKNKKQGYLSIQELNKAKNLIIINYQIESFSQEIHRLKQGKGVSKQSKIFSFNPIIDHNDILRVGGRLRHANIDPEMKHPAIIPCNTKLAELIIDQAHELTYHGGARLTTAFIRRKYWLIGGNNATKKRIRLCVKCRRQNPVLHQQIMGDLPSAHTNPSRPFFQCGVDYTGHVNVKSSKGY</sequence>
<evidence type="ECO:0000313" key="2">
    <source>
        <dbReference type="EMBL" id="CAH2109257.1"/>
    </source>
</evidence>
<dbReference type="Pfam" id="PF17921">
    <property type="entry name" value="Integrase_H2C2"/>
    <property type="match status" value="1"/>
</dbReference>
<comment type="caution">
    <text evidence="2">The sequence shown here is derived from an EMBL/GenBank/DDBJ whole genome shotgun (WGS) entry which is preliminary data.</text>
</comment>
<dbReference type="Proteomes" id="UP001153954">
    <property type="component" value="Unassembled WGS sequence"/>
</dbReference>
<dbReference type="AlphaFoldDB" id="A0AAU9VB47"/>
<dbReference type="PANTHER" id="PTHR47331:SF5">
    <property type="entry name" value="RIBONUCLEASE H"/>
    <property type="match status" value="1"/>
</dbReference>
<feature type="domain" description="Integrase zinc-binding" evidence="1">
    <location>
        <begin position="236"/>
        <end position="290"/>
    </location>
</feature>
<evidence type="ECO:0000313" key="3">
    <source>
        <dbReference type="Proteomes" id="UP001153954"/>
    </source>
</evidence>
<organism evidence="2 3">
    <name type="scientific">Euphydryas editha</name>
    <name type="common">Edith's checkerspot</name>
    <dbReference type="NCBI Taxonomy" id="104508"/>
    <lineage>
        <taxon>Eukaryota</taxon>
        <taxon>Metazoa</taxon>
        <taxon>Ecdysozoa</taxon>
        <taxon>Arthropoda</taxon>
        <taxon>Hexapoda</taxon>
        <taxon>Insecta</taxon>
        <taxon>Pterygota</taxon>
        <taxon>Neoptera</taxon>
        <taxon>Endopterygota</taxon>
        <taxon>Lepidoptera</taxon>
        <taxon>Glossata</taxon>
        <taxon>Ditrysia</taxon>
        <taxon>Papilionoidea</taxon>
        <taxon>Nymphalidae</taxon>
        <taxon>Nymphalinae</taxon>
        <taxon>Euphydryas</taxon>
    </lineage>
</organism>
<accession>A0AAU9VB47</accession>
<dbReference type="EMBL" id="CAKOGL010000065">
    <property type="protein sequence ID" value="CAH2109257.1"/>
    <property type="molecule type" value="Genomic_DNA"/>
</dbReference>
<evidence type="ECO:0000259" key="1">
    <source>
        <dbReference type="Pfam" id="PF17921"/>
    </source>
</evidence>
<proteinExistence type="predicted"/>
<protein>
    <recommendedName>
        <fullName evidence="1">Integrase zinc-binding domain-containing protein</fullName>
    </recommendedName>
</protein>
<keyword evidence="3" id="KW-1185">Reference proteome</keyword>